<dbReference type="PANTHER" id="PTHR28055:SF1">
    <property type="entry name" value="ALTERED INHERITANCE OF MITOCHONDRIA PROTEIN 41, MITOCHONDRIAL"/>
    <property type="match status" value="1"/>
</dbReference>
<dbReference type="SUPFAM" id="SSF89095">
    <property type="entry name" value="GatB/YqeY motif"/>
    <property type="match status" value="1"/>
</dbReference>
<dbReference type="Gene3D" id="1.10.1510.10">
    <property type="entry name" value="Uncharacterised protein YqeY/AIM41 PF09424, N-terminal domain"/>
    <property type="match status" value="1"/>
</dbReference>
<proteinExistence type="predicted"/>
<dbReference type="InterPro" id="IPR003789">
    <property type="entry name" value="Asn/Gln_tRNA_amidoTrase-B-like"/>
</dbReference>
<sequence>MSLKETLPLELKDALRSGNKVKLDTLRLILSAVNYAEIEQQKQLDDPGVHAVIAKMIKQRRESIDAFKAGNRQDLADREQAELSILESYMPRQLTREEITAEAKKVIAEVGANKPQDMGKVMGRLSPMLKGKADGKEVASVVTELLKQ</sequence>
<evidence type="ECO:0008006" key="3">
    <source>
        <dbReference type="Google" id="ProtNLM"/>
    </source>
</evidence>
<evidence type="ECO:0000313" key="1">
    <source>
        <dbReference type="EMBL" id="KTB49245.1"/>
    </source>
</evidence>
<organism evidence="1 2">
    <name type="scientific">Dehalogenimonas alkenigignens</name>
    <dbReference type="NCBI Taxonomy" id="1217799"/>
    <lineage>
        <taxon>Bacteria</taxon>
        <taxon>Bacillati</taxon>
        <taxon>Chloroflexota</taxon>
        <taxon>Dehalococcoidia</taxon>
        <taxon>Dehalococcoidales</taxon>
        <taxon>Dehalococcoidaceae</taxon>
        <taxon>Dehalogenimonas</taxon>
    </lineage>
</organism>
<dbReference type="InterPro" id="IPR019004">
    <property type="entry name" value="YqeY/Aim41"/>
</dbReference>
<dbReference type="RefSeq" id="WP_058439995.1">
    <property type="nucleotide sequence ID" value="NZ_KQ758903.1"/>
</dbReference>
<dbReference type="Proteomes" id="UP000053947">
    <property type="component" value="Unassembled WGS sequence"/>
</dbReference>
<dbReference type="Gene3D" id="1.10.10.410">
    <property type="match status" value="1"/>
</dbReference>
<accession>A0A0W0GL05</accession>
<dbReference type="Pfam" id="PF09424">
    <property type="entry name" value="YqeY"/>
    <property type="match status" value="1"/>
</dbReference>
<dbReference type="InterPro" id="IPR023168">
    <property type="entry name" value="GatB_Yqey_C_2"/>
</dbReference>
<protein>
    <recommendedName>
        <fullName evidence="3">GatB/YqeY domain-containing protein</fullName>
    </recommendedName>
</protein>
<keyword evidence="2" id="KW-1185">Reference proteome</keyword>
<dbReference type="STRING" id="1217799.DEALK_01570"/>
<reference evidence="1 2" key="1">
    <citation type="submission" date="2015-06" db="EMBL/GenBank/DDBJ databases">
        <title>Genome sequence of the organohalide-respiring Dehalogenimonas alkenigignens type strain (IP3-3T).</title>
        <authorList>
            <person name="Key T.A."/>
            <person name="Richmond D.P."/>
            <person name="Bowman K.S."/>
            <person name="Cho Y.-J."/>
            <person name="Chun J."/>
            <person name="da Costa M.S."/>
            <person name="Rainey F.A."/>
            <person name="Moe W.M."/>
        </authorList>
    </citation>
    <scope>NUCLEOTIDE SEQUENCE [LARGE SCALE GENOMIC DNA]</scope>
    <source>
        <strain evidence="1 2">IP3-3</strain>
    </source>
</reference>
<evidence type="ECO:0000313" key="2">
    <source>
        <dbReference type="Proteomes" id="UP000053947"/>
    </source>
</evidence>
<dbReference type="EMBL" id="LFDV01000001">
    <property type="protein sequence ID" value="KTB49245.1"/>
    <property type="molecule type" value="Genomic_DNA"/>
</dbReference>
<comment type="caution">
    <text evidence="1">The sequence shown here is derived from an EMBL/GenBank/DDBJ whole genome shotgun (WGS) entry which is preliminary data.</text>
</comment>
<dbReference type="PATRIC" id="fig|1217799.6.peg.162"/>
<gene>
    <name evidence="1" type="ORF">DEALK_01570</name>
</gene>
<dbReference type="AlphaFoldDB" id="A0A0W0GL05"/>
<dbReference type="InterPro" id="IPR042184">
    <property type="entry name" value="YqeY/Aim41_N"/>
</dbReference>
<dbReference type="GO" id="GO:0016884">
    <property type="term" value="F:carbon-nitrogen ligase activity, with glutamine as amido-N-donor"/>
    <property type="evidence" value="ECO:0007669"/>
    <property type="project" value="InterPro"/>
</dbReference>
<name>A0A0W0GL05_9CHLR</name>
<dbReference type="OrthoDB" id="9794041at2"/>
<dbReference type="PANTHER" id="PTHR28055">
    <property type="entry name" value="ALTERED INHERITANCE OF MITOCHONDRIA PROTEIN 41, MITOCHONDRIAL"/>
    <property type="match status" value="1"/>
</dbReference>